<dbReference type="GO" id="GO:0016747">
    <property type="term" value="F:acyltransferase activity, transferring groups other than amino-acyl groups"/>
    <property type="evidence" value="ECO:0007669"/>
    <property type="project" value="InterPro"/>
</dbReference>
<dbReference type="SUPFAM" id="SSF55729">
    <property type="entry name" value="Acyl-CoA N-acyltransferases (Nat)"/>
    <property type="match status" value="1"/>
</dbReference>
<proteinExistence type="predicted"/>
<evidence type="ECO:0000259" key="2">
    <source>
        <dbReference type="PROSITE" id="PS51186"/>
    </source>
</evidence>
<dbReference type="PROSITE" id="PS51186">
    <property type="entry name" value="GNAT"/>
    <property type="match status" value="1"/>
</dbReference>
<feature type="region of interest" description="Disordered" evidence="1">
    <location>
        <begin position="1"/>
        <end position="34"/>
    </location>
</feature>
<evidence type="ECO:0000313" key="4">
    <source>
        <dbReference type="Proteomes" id="UP000319263"/>
    </source>
</evidence>
<dbReference type="Gene3D" id="3.40.630.30">
    <property type="match status" value="1"/>
</dbReference>
<reference evidence="3 4" key="1">
    <citation type="submission" date="2019-07" db="EMBL/GenBank/DDBJ databases">
        <title>Microlunatus dokdonensis sp. nov. isolated from the rhizospheric soil of the wild plant Elymus tsukushiensis.</title>
        <authorList>
            <person name="Ghim S.-Y."/>
            <person name="Hwang Y.-J."/>
            <person name="Son J.-S."/>
            <person name="Shin J.-H."/>
        </authorList>
    </citation>
    <scope>NUCLEOTIDE SEQUENCE [LARGE SCALE GENOMIC DNA]</scope>
    <source>
        <strain evidence="3 4">KUDC0627</strain>
    </source>
</reference>
<dbReference type="Pfam" id="PF13302">
    <property type="entry name" value="Acetyltransf_3"/>
    <property type="match status" value="1"/>
</dbReference>
<dbReference type="RefSeq" id="WP_143986707.1">
    <property type="nucleotide sequence ID" value="NZ_CP041692.1"/>
</dbReference>
<dbReference type="InterPro" id="IPR000182">
    <property type="entry name" value="GNAT_dom"/>
</dbReference>
<dbReference type="PANTHER" id="PTHR43415:SF3">
    <property type="entry name" value="GNAT-FAMILY ACETYLTRANSFERASE"/>
    <property type="match status" value="1"/>
</dbReference>
<dbReference type="OrthoDB" id="9814648at2"/>
<dbReference type="EMBL" id="CP041692">
    <property type="protein sequence ID" value="QDP96745.1"/>
    <property type="molecule type" value="Genomic_DNA"/>
</dbReference>
<keyword evidence="4" id="KW-1185">Reference proteome</keyword>
<dbReference type="AlphaFoldDB" id="A0A516PZX6"/>
<accession>A0A516PZX6</accession>
<keyword evidence="3" id="KW-0808">Transferase</keyword>
<evidence type="ECO:0000256" key="1">
    <source>
        <dbReference type="SAM" id="MobiDB-lite"/>
    </source>
</evidence>
<organism evidence="3 4">
    <name type="scientific">Microlunatus elymi</name>
    <dbReference type="NCBI Taxonomy" id="2596828"/>
    <lineage>
        <taxon>Bacteria</taxon>
        <taxon>Bacillati</taxon>
        <taxon>Actinomycetota</taxon>
        <taxon>Actinomycetes</taxon>
        <taxon>Propionibacteriales</taxon>
        <taxon>Propionibacteriaceae</taxon>
        <taxon>Microlunatus</taxon>
    </lineage>
</organism>
<name>A0A516PZX6_9ACTN</name>
<dbReference type="Proteomes" id="UP000319263">
    <property type="component" value="Chromosome"/>
</dbReference>
<gene>
    <name evidence="3" type="ORF">FOE78_13240</name>
</gene>
<dbReference type="PANTHER" id="PTHR43415">
    <property type="entry name" value="SPERMIDINE N(1)-ACETYLTRANSFERASE"/>
    <property type="match status" value="1"/>
</dbReference>
<feature type="domain" description="N-acetyltransferase" evidence="2">
    <location>
        <begin position="29"/>
        <end position="181"/>
    </location>
</feature>
<dbReference type="KEGG" id="mik:FOE78_13240"/>
<sequence length="199" mass="22082">MIRSEFLAKQPPLKTPRTQLVPIGPRFGPQVRRAASDPEIRRLTGAHRTPDQDQLRQRLETVAGRDDQAEWAIVRGQDASYLGRVALDDLDRANESMTYKISLRGTDVAGQGYGTEAGEAVINFGLGILGLHRIQLAVYAFNERAIKSFSKIGFETEGVLRHALLWDGRWYDQLIMSVLTPGALDQVAEPKQTGVQQDG</sequence>
<protein>
    <submittedName>
        <fullName evidence="3">GNAT family N-acetyltransferase</fullName>
    </submittedName>
</protein>
<dbReference type="InterPro" id="IPR016181">
    <property type="entry name" value="Acyl_CoA_acyltransferase"/>
</dbReference>
<evidence type="ECO:0000313" key="3">
    <source>
        <dbReference type="EMBL" id="QDP96745.1"/>
    </source>
</evidence>